<dbReference type="InterPro" id="IPR013538">
    <property type="entry name" value="ASHA1/2-like_C"/>
</dbReference>
<evidence type="ECO:0000313" key="3">
    <source>
        <dbReference type="EMBL" id="AIL46734.1"/>
    </source>
</evidence>
<reference evidence="3" key="2">
    <citation type="journal article" date="2015" name="Genome Biol. Evol.">
        <title>Complete Genome Sequence and Transcriptomic Analysis of the Novel Pathogen Elizabethkingia anophelis in Response to Oxidative Stress.</title>
        <authorList>
            <person name="Li Y."/>
            <person name="Liu Y."/>
            <person name="Chew S.C."/>
            <person name="Tay M."/>
            <person name="Salido M.M."/>
            <person name="Teo J."/>
            <person name="Lauro F.M."/>
            <person name="Givskov M."/>
            <person name="Yang L."/>
        </authorList>
    </citation>
    <scope>NUCLEOTIDE SEQUENCE</scope>
    <source>
        <strain evidence="3">NUHP1</strain>
    </source>
</reference>
<protein>
    <recommendedName>
        <fullName evidence="2">Activator of Hsp90 ATPase homologue 1/2-like C-terminal domain-containing protein</fullName>
    </recommendedName>
</protein>
<evidence type="ECO:0000256" key="1">
    <source>
        <dbReference type="ARBA" id="ARBA00006817"/>
    </source>
</evidence>
<dbReference type="AlphaFoldDB" id="A0A077EKH4"/>
<dbReference type="RefSeq" id="WP_024565737.1">
    <property type="nucleotide sequence ID" value="NZ_CP007547.1"/>
</dbReference>
<dbReference type="STRING" id="1338011.BD94_2959"/>
<sequence>MENNNQYAKAEMLIRRPIAEVYEAFINPEITTKFWFTKSSGRLDEYKNIIWTWEMYNVDVDVEVTELQPNQKISVIWGNQNEKTPVVWTFSEYGNNTFVSIINSNFSGDEDAVISAVRDSTEGFTLVLAGLKAYLEYGIELNLVKDRFPK</sequence>
<dbReference type="InterPro" id="IPR023393">
    <property type="entry name" value="START-like_dom_sf"/>
</dbReference>
<dbReference type="CDD" id="cd08901">
    <property type="entry name" value="SRPBCC_CalC_Aha1-like_8"/>
    <property type="match status" value="1"/>
</dbReference>
<dbReference type="Proteomes" id="UP000028933">
    <property type="component" value="Chromosome"/>
</dbReference>
<gene>
    <name evidence="3" type="ORF">BD94_2959</name>
</gene>
<feature type="domain" description="Activator of Hsp90 ATPase homologue 1/2-like C-terminal" evidence="2">
    <location>
        <begin position="17"/>
        <end position="136"/>
    </location>
</feature>
<dbReference type="HOGENOM" id="CLU_109811_0_0_10"/>
<accession>A0A077EKH4</accession>
<dbReference type="Pfam" id="PF08327">
    <property type="entry name" value="AHSA1"/>
    <property type="match status" value="1"/>
</dbReference>
<dbReference type="eggNOG" id="COG3832">
    <property type="taxonomic scope" value="Bacteria"/>
</dbReference>
<evidence type="ECO:0000259" key="2">
    <source>
        <dbReference type="Pfam" id="PF08327"/>
    </source>
</evidence>
<proteinExistence type="inferred from homology"/>
<organism evidence="3 4">
    <name type="scientific">Elizabethkingia anophelis NUHP1</name>
    <dbReference type="NCBI Taxonomy" id="1338011"/>
    <lineage>
        <taxon>Bacteria</taxon>
        <taxon>Pseudomonadati</taxon>
        <taxon>Bacteroidota</taxon>
        <taxon>Flavobacteriia</taxon>
        <taxon>Flavobacteriales</taxon>
        <taxon>Weeksellaceae</taxon>
        <taxon>Elizabethkingia</taxon>
    </lineage>
</organism>
<evidence type="ECO:0000313" key="4">
    <source>
        <dbReference type="Proteomes" id="UP000028933"/>
    </source>
</evidence>
<comment type="similarity">
    <text evidence="1">Belongs to the AHA1 family.</text>
</comment>
<name>A0A077EKH4_9FLAO</name>
<reference evidence="3" key="1">
    <citation type="journal article" date="2013" name="Lancet">
        <title>First case of E anophelis outbreak in an intensive-care unit.</title>
        <authorList>
            <person name="Teo J."/>
            <person name="Tan S.Y."/>
            <person name="Tay M."/>
            <person name="Ding Y."/>
            <person name="Kjelleberg S."/>
            <person name="Givskov M."/>
            <person name="Lin R.T."/>
            <person name="Yang L."/>
        </authorList>
    </citation>
    <scope>NUCLEOTIDE SEQUENCE [LARGE SCALE GENOMIC DNA]</scope>
    <source>
        <strain evidence="3">NUHP1</strain>
    </source>
</reference>
<dbReference type="EMBL" id="CP007547">
    <property type="protein sequence ID" value="AIL46734.1"/>
    <property type="molecule type" value="Genomic_DNA"/>
</dbReference>
<dbReference type="Gene3D" id="3.30.530.20">
    <property type="match status" value="1"/>
</dbReference>
<dbReference type="SUPFAM" id="SSF55961">
    <property type="entry name" value="Bet v1-like"/>
    <property type="match status" value="1"/>
</dbReference>
<dbReference type="KEGG" id="eao:BD94_2959"/>